<name>A0A9X3P7E3_9ACTN</name>
<protein>
    <recommendedName>
        <fullName evidence="3">Glycosyltransferase involved in cell wall biosynthesis</fullName>
    </recommendedName>
</protein>
<gene>
    <name evidence="1" type="ORF">O1R50_02725</name>
</gene>
<evidence type="ECO:0008006" key="3">
    <source>
        <dbReference type="Google" id="ProtNLM"/>
    </source>
</evidence>
<proteinExistence type="predicted"/>
<dbReference type="EMBL" id="JAPZVP010000002">
    <property type="protein sequence ID" value="MDA1358517.1"/>
    <property type="molecule type" value="Genomic_DNA"/>
</dbReference>
<accession>A0A9X3P7E3</accession>
<reference evidence="1" key="1">
    <citation type="submission" date="2022-12" db="EMBL/GenBank/DDBJ databases">
        <title>Gycomyces niveus sp.nov.,a novel actinomycete isolated from soil in Shouguan.</title>
        <authorList>
            <person name="Yang X."/>
        </authorList>
    </citation>
    <scope>NUCLEOTIDE SEQUENCE</scope>
    <source>
        <strain evidence="1">NEAU-A15</strain>
    </source>
</reference>
<keyword evidence="2" id="KW-1185">Reference proteome</keyword>
<dbReference type="AlphaFoldDB" id="A0A9X3P7E3"/>
<dbReference type="Gene3D" id="3.40.50.2000">
    <property type="entry name" value="Glycogen Phosphorylase B"/>
    <property type="match status" value="1"/>
</dbReference>
<comment type="caution">
    <text evidence="1">The sequence shown here is derived from an EMBL/GenBank/DDBJ whole genome shotgun (WGS) entry which is preliminary data.</text>
</comment>
<sequence>MTGHRILFLTVGEADPDTRVHRVAVAAAAARWDVRVLGRSPARARRERRIGPGHVVLVPVKDGFALRQHEVRPAWRRDPLAYPNGPARAYRRRQLEVARLRLRHDRLRADAARPLRRAALKARAAVLKGQGFWYRKRSGRTTRLIEQRRDLSSPLDRAVTRLWTLAPDPLLWRRFLPSVWDWELAYGPEIDALAPDLIHVGDPELLGVAARAKLRAAAAGRTVRILWDAREPVPGDARSELGLAAYLREHAASADAVAAATGPLADRLAAEHRLPEHPAVVGDVLPADLEFAADAASESEVDAMLALYERLCPAPSRPAPASLAESLLRDGAAAFPHRTGPVPWPGVDGKRVRLGLGTANSAGQLAEFARVLARFRSDFGAESVMIPYSEHLRYGADVYVEPKDQGDGGYEDWRWERVTQAYTHLVADGFRSVFGRRFGGHVGDEIRVLQRIGLPTALLAHGSEVRHPLRHLERHEFSAYRAAPRDLVKRLVGTTERNRRIADESGFPLFCTTPDLLDDLPVAVWVPVVVDVDAWSCDRPVFERRAPVVVHAPSNRWTKGTDLILPVLEDLESRGAIELRLLEGVPHSRMRELVLDADLVVDQIGIGIYGVLACEAMAAGKPVTGCIGETAAKAYGPDLPVLHTTAETLRATVESLLDDRDRARAIGAASRRYVRAVHDGTLSAARFAVFLDGAPDAALPARS</sequence>
<dbReference type="RefSeq" id="WP_270108324.1">
    <property type="nucleotide sequence ID" value="NZ_JAPZVP010000002.1"/>
</dbReference>
<evidence type="ECO:0000313" key="1">
    <source>
        <dbReference type="EMBL" id="MDA1358517.1"/>
    </source>
</evidence>
<dbReference type="SUPFAM" id="SSF53756">
    <property type="entry name" value="UDP-Glycosyltransferase/glycogen phosphorylase"/>
    <property type="match status" value="1"/>
</dbReference>
<organism evidence="1 2">
    <name type="scientific">Glycomyces luteolus</name>
    <dbReference type="NCBI Taxonomy" id="2670330"/>
    <lineage>
        <taxon>Bacteria</taxon>
        <taxon>Bacillati</taxon>
        <taxon>Actinomycetota</taxon>
        <taxon>Actinomycetes</taxon>
        <taxon>Glycomycetales</taxon>
        <taxon>Glycomycetaceae</taxon>
        <taxon>Glycomyces</taxon>
    </lineage>
</organism>
<evidence type="ECO:0000313" key="2">
    <source>
        <dbReference type="Proteomes" id="UP001146067"/>
    </source>
</evidence>
<dbReference type="Proteomes" id="UP001146067">
    <property type="component" value="Unassembled WGS sequence"/>
</dbReference>